<accession>A0A9X1R3A5</accession>
<dbReference type="Gene3D" id="2.60.120.1130">
    <property type="match status" value="1"/>
</dbReference>
<dbReference type="EMBL" id="JAIRBB010000014">
    <property type="protein sequence ID" value="MCG2431935.1"/>
    <property type="molecule type" value="Genomic_DNA"/>
</dbReference>
<name>A0A9X1R3A5_9FLAO</name>
<dbReference type="RefSeq" id="WP_237609013.1">
    <property type="nucleotide sequence ID" value="NZ_JAIRBB010000014.1"/>
</dbReference>
<keyword evidence="2" id="KW-1185">Reference proteome</keyword>
<organism evidence="1 2">
    <name type="scientific">Aequorivita xiaoshiensis</name>
    <dbReference type="NCBI Taxonomy" id="2874476"/>
    <lineage>
        <taxon>Bacteria</taxon>
        <taxon>Pseudomonadati</taxon>
        <taxon>Bacteroidota</taxon>
        <taxon>Flavobacteriia</taxon>
        <taxon>Flavobacteriales</taxon>
        <taxon>Flavobacteriaceae</taxon>
        <taxon>Aequorivita</taxon>
    </lineage>
</organism>
<reference evidence="1" key="1">
    <citation type="submission" date="2021-09" db="EMBL/GenBank/DDBJ databases">
        <title>Genome of Aequorivita sp. strain F64183.</title>
        <authorList>
            <person name="Wang Y."/>
        </authorList>
    </citation>
    <scope>NUCLEOTIDE SEQUENCE</scope>
    <source>
        <strain evidence="1">F64183</strain>
    </source>
</reference>
<gene>
    <name evidence="1" type="ORF">K8344_12455</name>
</gene>
<protein>
    <recommendedName>
        <fullName evidence="3">DUF3857 domain-containing protein</fullName>
    </recommendedName>
</protein>
<evidence type="ECO:0000313" key="1">
    <source>
        <dbReference type="EMBL" id="MCG2431935.1"/>
    </source>
</evidence>
<dbReference type="AlphaFoldDB" id="A0A9X1R3A5"/>
<evidence type="ECO:0008006" key="3">
    <source>
        <dbReference type="Google" id="ProtNLM"/>
    </source>
</evidence>
<dbReference type="Gene3D" id="2.60.40.3140">
    <property type="match status" value="1"/>
</dbReference>
<sequence length="656" mass="76432">MLYFKHSILILFLFVFTFTFSQSRKTAVFGEPTSEDFKINSYNQDPEAAGVVLFESAKNYVELVDNQVKLIKEVHVKTKVFDISKFDQATVRIPFYNKKNNSEKVTKITAITHNGAVKTFVSDKDIFTTDETPKWSIKKFTFPNIQNGSILEYTYRVESTYFSNIRGWKFQGPLPKLYVELYTDIPGNFKYNRTLYGNLPLYINDAIKSKACFSIEGFDVHADCEKATYAMINVPAVKEEKFMLSPDNYLASMKYELIEFVDFNRTVHRYTNEWKDVDKHFQYDKNYGRQLKYSKFFKNELPASLLSKQDKVEKAKDIYYYIQSNMNWNGRYGYSEDVRVKDAFNEKSGNSHEINFALYNALDAAGLNVNTMLISTREYALPTKQYPVIADFIYAIVVLEIQGNKYFLDATDKFTPFGVLPFRALSTEGRLMDFNKGSYWENIIPFNKNLHYVNMQLTADESGLFTGKASQVSTGYVSVVERKEYNDYRKDIIDRKKQSRNESLEISDLKIENEKDLDKPYKETFNLVLHEQPIADNLYLYPFLMETYFGENPFVKKERIYPIDFGFPVMNNYLIAIDVNDQYKIEKVPANKILKLPENDGEFSVVYDVSGSKINIRLSVKLNNPSFAPEAYKSLQEFFTELIKVQNEEPIHLKRI</sequence>
<proteinExistence type="predicted"/>
<comment type="caution">
    <text evidence="1">The sequence shown here is derived from an EMBL/GenBank/DDBJ whole genome shotgun (WGS) entry which is preliminary data.</text>
</comment>
<dbReference type="Gene3D" id="3.10.620.30">
    <property type="match status" value="1"/>
</dbReference>
<dbReference type="Proteomes" id="UP001139462">
    <property type="component" value="Unassembled WGS sequence"/>
</dbReference>
<evidence type="ECO:0000313" key="2">
    <source>
        <dbReference type="Proteomes" id="UP001139462"/>
    </source>
</evidence>